<protein>
    <submittedName>
        <fullName evidence="1">4370_t:CDS:1</fullName>
    </submittedName>
</protein>
<comment type="caution">
    <text evidence="1">The sequence shown here is derived from an EMBL/GenBank/DDBJ whole genome shotgun (WGS) entry which is preliminary data.</text>
</comment>
<feature type="non-terminal residue" evidence="1">
    <location>
        <position position="1"/>
    </location>
</feature>
<dbReference type="Proteomes" id="UP000789366">
    <property type="component" value="Unassembled WGS sequence"/>
</dbReference>
<organism evidence="1 2">
    <name type="scientific">Cetraspora pellucida</name>
    <dbReference type="NCBI Taxonomy" id="1433469"/>
    <lineage>
        <taxon>Eukaryota</taxon>
        <taxon>Fungi</taxon>
        <taxon>Fungi incertae sedis</taxon>
        <taxon>Mucoromycota</taxon>
        <taxon>Glomeromycotina</taxon>
        <taxon>Glomeromycetes</taxon>
        <taxon>Diversisporales</taxon>
        <taxon>Gigasporaceae</taxon>
        <taxon>Cetraspora</taxon>
    </lineage>
</organism>
<gene>
    <name evidence="1" type="ORF">SPELUC_LOCUS12764</name>
</gene>
<reference evidence="1" key="1">
    <citation type="submission" date="2021-06" db="EMBL/GenBank/DDBJ databases">
        <authorList>
            <person name="Kallberg Y."/>
            <person name="Tangrot J."/>
            <person name="Rosling A."/>
        </authorList>
    </citation>
    <scope>NUCLEOTIDE SEQUENCE</scope>
    <source>
        <strain evidence="1">28 12/20/2015</strain>
    </source>
</reference>
<evidence type="ECO:0000313" key="1">
    <source>
        <dbReference type="EMBL" id="CAG8726064.1"/>
    </source>
</evidence>
<name>A0ACA9PUZ1_9GLOM</name>
<sequence>DIQCVAEIAHSHGAILVVDNIFMSPYFQNPLELGADIVVHPVSKYINGHSDVIMGVAVMNDKEISDKLKFLQNAMVAVPSPFDSWLANRELKTLHVRMKQHQENALVIARFLESSDKVEEVTYPGLESHPQHDLAKKQSKGFGGMLSFKIKGGFEAADTFLQNIKIFTLAESLDGVESLAEHPAK</sequence>
<keyword evidence="2" id="KW-1185">Reference proteome</keyword>
<accession>A0ACA9PUZ1</accession>
<dbReference type="EMBL" id="CAJVPW010031260">
    <property type="protein sequence ID" value="CAG8726064.1"/>
    <property type="molecule type" value="Genomic_DNA"/>
</dbReference>
<proteinExistence type="predicted"/>
<evidence type="ECO:0000313" key="2">
    <source>
        <dbReference type="Proteomes" id="UP000789366"/>
    </source>
</evidence>